<feature type="compositionally biased region" description="Polar residues" evidence="1">
    <location>
        <begin position="93"/>
        <end position="107"/>
    </location>
</feature>
<feature type="region of interest" description="Disordered" evidence="1">
    <location>
        <begin position="93"/>
        <end position="113"/>
    </location>
</feature>
<keyword evidence="4" id="KW-1185">Reference proteome</keyword>
<name>A0AAD9U0Q4_9ROSI</name>
<accession>A0AAD9U0Q4</accession>
<feature type="domain" description="hAT-like transposase RNase-H fold" evidence="2">
    <location>
        <begin position="13"/>
        <end position="81"/>
    </location>
</feature>
<dbReference type="GO" id="GO:0003677">
    <property type="term" value="F:DNA binding"/>
    <property type="evidence" value="ECO:0007669"/>
    <property type="project" value="InterPro"/>
</dbReference>
<dbReference type="AlphaFoldDB" id="A0AAD9U0Q4"/>
<comment type="caution">
    <text evidence="3">The sequence shown here is derived from an EMBL/GenBank/DDBJ whole genome shotgun (WGS) entry which is preliminary data.</text>
</comment>
<gene>
    <name evidence="3" type="ORF">Ddye_020941</name>
</gene>
<dbReference type="Pfam" id="PF14372">
    <property type="entry name" value="hAT-like_RNase-H"/>
    <property type="match status" value="1"/>
</dbReference>
<evidence type="ECO:0000313" key="4">
    <source>
        <dbReference type="Proteomes" id="UP001280121"/>
    </source>
</evidence>
<dbReference type="Proteomes" id="UP001280121">
    <property type="component" value="Unassembled WGS sequence"/>
</dbReference>
<evidence type="ECO:0000259" key="2">
    <source>
        <dbReference type="Pfam" id="PF14372"/>
    </source>
</evidence>
<proteinExistence type="predicted"/>
<sequence length="121" mass="13958">MATAFNQYRDVVCFTNICNAMQTKFQKYWKETPMIFFIAAPFYPRINLSGVEMLIDDIKGFLKTSLDVTMEEVQEFFNQIFFWYNLKYGPSNTSTSASTHNENSSGDGQYGQKKCLEPIGK</sequence>
<dbReference type="InterPro" id="IPR025525">
    <property type="entry name" value="hAT-like_transposase_RNase-H"/>
</dbReference>
<evidence type="ECO:0000256" key="1">
    <source>
        <dbReference type="SAM" id="MobiDB-lite"/>
    </source>
</evidence>
<evidence type="ECO:0000313" key="3">
    <source>
        <dbReference type="EMBL" id="KAK2645746.1"/>
    </source>
</evidence>
<organism evidence="3 4">
    <name type="scientific">Dipteronia dyeriana</name>
    <dbReference type="NCBI Taxonomy" id="168575"/>
    <lineage>
        <taxon>Eukaryota</taxon>
        <taxon>Viridiplantae</taxon>
        <taxon>Streptophyta</taxon>
        <taxon>Embryophyta</taxon>
        <taxon>Tracheophyta</taxon>
        <taxon>Spermatophyta</taxon>
        <taxon>Magnoliopsida</taxon>
        <taxon>eudicotyledons</taxon>
        <taxon>Gunneridae</taxon>
        <taxon>Pentapetalae</taxon>
        <taxon>rosids</taxon>
        <taxon>malvids</taxon>
        <taxon>Sapindales</taxon>
        <taxon>Sapindaceae</taxon>
        <taxon>Hippocastanoideae</taxon>
        <taxon>Acereae</taxon>
        <taxon>Dipteronia</taxon>
    </lineage>
</organism>
<reference evidence="3" key="1">
    <citation type="journal article" date="2023" name="Plant J.">
        <title>Genome sequences and population genomics provide insights into the demographic history, inbreeding, and mutation load of two 'living fossil' tree species of Dipteronia.</title>
        <authorList>
            <person name="Feng Y."/>
            <person name="Comes H.P."/>
            <person name="Chen J."/>
            <person name="Zhu S."/>
            <person name="Lu R."/>
            <person name="Zhang X."/>
            <person name="Li P."/>
            <person name="Qiu J."/>
            <person name="Olsen K.M."/>
            <person name="Qiu Y."/>
        </authorList>
    </citation>
    <scope>NUCLEOTIDE SEQUENCE</scope>
    <source>
        <strain evidence="3">KIB01</strain>
    </source>
</reference>
<protein>
    <recommendedName>
        <fullName evidence="2">hAT-like transposase RNase-H fold domain-containing protein</fullName>
    </recommendedName>
</protein>
<dbReference type="EMBL" id="JANJYI010000006">
    <property type="protein sequence ID" value="KAK2645746.1"/>
    <property type="molecule type" value="Genomic_DNA"/>
</dbReference>